<keyword evidence="13" id="KW-1185">Reference proteome</keyword>
<dbReference type="Gene3D" id="1.25.40.80">
    <property type="match status" value="1"/>
</dbReference>
<feature type="site" description="Electron transfer via tryptophanyl radical" evidence="9">
    <location>
        <position position="367"/>
    </location>
</feature>
<dbReference type="InterPro" id="IPR006050">
    <property type="entry name" value="DNA_photolyase_N"/>
</dbReference>
<dbReference type="GO" id="GO:0003904">
    <property type="term" value="F:deoxyribodipyrimidine photo-lyase activity"/>
    <property type="evidence" value="ECO:0007669"/>
    <property type="project" value="UniProtKB-EC"/>
</dbReference>
<dbReference type="Pfam" id="PF00875">
    <property type="entry name" value="DNA_photolyase"/>
    <property type="match status" value="1"/>
</dbReference>
<evidence type="ECO:0000256" key="5">
    <source>
        <dbReference type="ARBA" id="ARBA00022827"/>
    </source>
</evidence>
<dbReference type="PANTHER" id="PTHR11455:SF9">
    <property type="entry name" value="CRYPTOCHROME CIRCADIAN CLOCK 5 ISOFORM X1"/>
    <property type="match status" value="1"/>
</dbReference>
<dbReference type="SUPFAM" id="SSF52425">
    <property type="entry name" value="Cryptochrome/photolyase, N-terminal domain"/>
    <property type="match status" value="1"/>
</dbReference>
<dbReference type="OrthoDB" id="9772484at2"/>
<dbReference type="EC" id="4.1.99.3" evidence="2"/>
<keyword evidence="6 10" id="KW-0157">Chromophore</keyword>
<dbReference type="SUPFAM" id="SSF48173">
    <property type="entry name" value="Cryptochrome/photolyase FAD-binding domain"/>
    <property type="match status" value="1"/>
</dbReference>
<feature type="binding site" evidence="8">
    <location>
        <begin position="240"/>
        <end position="244"/>
    </location>
    <ligand>
        <name>FAD</name>
        <dbReference type="ChEBI" id="CHEBI:57692"/>
    </ligand>
</feature>
<evidence type="ECO:0000256" key="6">
    <source>
        <dbReference type="ARBA" id="ARBA00022991"/>
    </source>
</evidence>
<dbReference type="InterPro" id="IPR005101">
    <property type="entry name" value="Cryptochr/Photolyase_FAD-bd"/>
</dbReference>
<feature type="domain" description="Photolyase/cryptochrome alpha/beta" evidence="11">
    <location>
        <begin position="6"/>
        <end position="135"/>
    </location>
</feature>
<evidence type="ECO:0000256" key="10">
    <source>
        <dbReference type="RuleBase" id="RU004182"/>
    </source>
</evidence>
<dbReference type="RefSeq" id="WP_144996022.1">
    <property type="nucleotide sequence ID" value="NZ_CP036281.1"/>
</dbReference>
<dbReference type="PROSITE" id="PS00394">
    <property type="entry name" value="DNA_PHOTOLYASES_1_1"/>
    <property type="match status" value="1"/>
</dbReference>
<reference evidence="12 13" key="1">
    <citation type="submission" date="2019-02" db="EMBL/GenBank/DDBJ databases">
        <title>Deep-cultivation of Planctomycetes and their phenomic and genomic characterization uncovers novel biology.</title>
        <authorList>
            <person name="Wiegand S."/>
            <person name="Jogler M."/>
            <person name="Boedeker C."/>
            <person name="Pinto D."/>
            <person name="Vollmers J."/>
            <person name="Rivas-Marin E."/>
            <person name="Kohn T."/>
            <person name="Peeters S.H."/>
            <person name="Heuer A."/>
            <person name="Rast P."/>
            <person name="Oberbeckmann S."/>
            <person name="Bunk B."/>
            <person name="Jeske O."/>
            <person name="Meyerdierks A."/>
            <person name="Storesund J.E."/>
            <person name="Kallscheuer N."/>
            <person name="Luecker S."/>
            <person name="Lage O.M."/>
            <person name="Pohl T."/>
            <person name="Merkel B.J."/>
            <person name="Hornburger P."/>
            <person name="Mueller R.-W."/>
            <person name="Bruemmer F."/>
            <person name="Labrenz M."/>
            <person name="Spormann A.M."/>
            <person name="Op den Camp H."/>
            <person name="Overmann J."/>
            <person name="Amann R."/>
            <person name="Jetten M.S.M."/>
            <person name="Mascher T."/>
            <person name="Medema M.H."/>
            <person name="Devos D.P."/>
            <person name="Kaster A.-K."/>
            <person name="Ovreas L."/>
            <person name="Rohde M."/>
            <person name="Galperin M.Y."/>
            <person name="Jogler C."/>
        </authorList>
    </citation>
    <scope>NUCLEOTIDE SEQUENCE [LARGE SCALE GENOMIC DNA]</scope>
    <source>
        <strain evidence="12 13">Pla110</strain>
    </source>
</reference>
<protein>
    <recommendedName>
        <fullName evidence="3">Deoxyribodipyrimidine photo-lyase</fullName>
        <ecNumber evidence="2">4.1.99.3</ecNumber>
    </recommendedName>
</protein>
<keyword evidence="5 8" id="KW-0274">FAD</keyword>
<dbReference type="Gene3D" id="3.40.50.620">
    <property type="entry name" value="HUPs"/>
    <property type="match status" value="1"/>
</dbReference>
<feature type="site" description="Electron transfer via tryptophanyl radical" evidence="9">
    <location>
        <position position="390"/>
    </location>
</feature>
<comment type="similarity">
    <text evidence="10">Belongs to the DNA photolyase family.</text>
</comment>
<dbReference type="GO" id="GO:0000719">
    <property type="term" value="P:photoreactive repair"/>
    <property type="evidence" value="ECO:0007669"/>
    <property type="project" value="UniProtKB-ARBA"/>
</dbReference>
<dbReference type="PANTHER" id="PTHR11455">
    <property type="entry name" value="CRYPTOCHROME"/>
    <property type="match status" value="1"/>
</dbReference>
<dbReference type="GO" id="GO:0009416">
    <property type="term" value="P:response to light stimulus"/>
    <property type="evidence" value="ECO:0007669"/>
    <property type="project" value="TreeGrafter"/>
</dbReference>
<dbReference type="Gene3D" id="1.10.579.10">
    <property type="entry name" value="DNA Cyclobutane Dipyrimidine Photolyase, subunit A, domain 3"/>
    <property type="match status" value="1"/>
</dbReference>
<proteinExistence type="inferred from homology"/>
<dbReference type="GO" id="GO:0071949">
    <property type="term" value="F:FAD binding"/>
    <property type="evidence" value="ECO:0007669"/>
    <property type="project" value="TreeGrafter"/>
</dbReference>
<keyword evidence="4 8" id="KW-0285">Flavoprotein</keyword>
<dbReference type="PRINTS" id="PR00147">
    <property type="entry name" value="DNAPHOTLYASE"/>
</dbReference>
<accession>A0A518CNL5</accession>
<feature type="binding site" evidence="8">
    <location>
        <position position="228"/>
    </location>
    <ligand>
        <name>FAD</name>
        <dbReference type="ChEBI" id="CHEBI:57692"/>
    </ligand>
</feature>
<evidence type="ECO:0000256" key="2">
    <source>
        <dbReference type="ARBA" id="ARBA00013149"/>
    </source>
</evidence>
<organism evidence="12 13">
    <name type="scientific">Polystyrenella longa</name>
    <dbReference type="NCBI Taxonomy" id="2528007"/>
    <lineage>
        <taxon>Bacteria</taxon>
        <taxon>Pseudomonadati</taxon>
        <taxon>Planctomycetota</taxon>
        <taxon>Planctomycetia</taxon>
        <taxon>Planctomycetales</taxon>
        <taxon>Planctomycetaceae</taxon>
        <taxon>Polystyrenella</taxon>
    </lineage>
</organism>
<dbReference type="KEGG" id="plon:Pla110_25190"/>
<comment type="cofactor">
    <cofactor evidence="8">
        <name>FAD</name>
        <dbReference type="ChEBI" id="CHEBI:57692"/>
    </cofactor>
    <text evidence="8">Binds 1 FAD per subunit.</text>
</comment>
<dbReference type="EMBL" id="CP036281">
    <property type="protein sequence ID" value="QDU80784.1"/>
    <property type="molecule type" value="Genomic_DNA"/>
</dbReference>
<gene>
    <name evidence="12" type="primary">phr</name>
    <name evidence="12" type="ORF">Pla110_25190</name>
</gene>
<dbReference type="GO" id="GO:0003677">
    <property type="term" value="F:DNA binding"/>
    <property type="evidence" value="ECO:0007669"/>
    <property type="project" value="TreeGrafter"/>
</dbReference>
<dbReference type="InterPro" id="IPR036134">
    <property type="entry name" value="Crypto/Photolyase_FAD-like_sf"/>
</dbReference>
<dbReference type="InterPro" id="IPR036155">
    <property type="entry name" value="Crypto/Photolyase_N_sf"/>
</dbReference>
<feature type="site" description="Electron transfer via tryptophanyl radical" evidence="9">
    <location>
        <position position="314"/>
    </location>
</feature>
<dbReference type="InterPro" id="IPR002081">
    <property type="entry name" value="Cryptochrome/DNA_photolyase_1"/>
</dbReference>
<evidence type="ECO:0000313" key="13">
    <source>
        <dbReference type="Proteomes" id="UP000317178"/>
    </source>
</evidence>
<evidence type="ECO:0000256" key="1">
    <source>
        <dbReference type="ARBA" id="ARBA00001932"/>
    </source>
</evidence>
<evidence type="ECO:0000256" key="8">
    <source>
        <dbReference type="PIRSR" id="PIRSR602081-1"/>
    </source>
</evidence>
<dbReference type="Proteomes" id="UP000317178">
    <property type="component" value="Chromosome"/>
</dbReference>
<evidence type="ECO:0000256" key="7">
    <source>
        <dbReference type="ARBA" id="ARBA00033999"/>
    </source>
</evidence>
<dbReference type="InterPro" id="IPR018394">
    <property type="entry name" value="DNA_photolyase_1_CS_C"/>
</dbReference>
<sequence length="482" mass="55570">MSESKKICIVLHRRDLRLGDNSAVVSAIESGRLLIPIFVWNRQESEACDAGSASCWWLHHSLLELGNQYAKQGGELFFFREPTQSVIERLIREHDVEAVYWNRRYEPDAIKQDSGLKKSLKDAGIEVHSFNGSLLREPWEVETKQGDPYQVFTPFWKNVLASIDPDKPLSAPEAISFEKVRIESCKLDDFNLLPKLDWADSFHEYWTPGEQGAHESLSNFIRNGIDDYKGERDFPAKSGTSRMSPHLHFGEISPRQICHAVQVHLNRKRKDNGQPGADTYLSEIGWREFGYHILYHFPHTTEKSLKPKFDDFPWDNNAKDLKKWQQGMTGYPIVDAGMRELWETGWMHNRVRMIVGSFLAKDLLQNWKSGAEWFWDTLVDADLANNTLGWQWVAGSGADASPYFRVFNPVLQGERYDPSGKYIRQWIPELSELPDKWIHKPWEAPKDVLKDAGISLGETYPEPLVDHQEAREAALAIYEKIK</sequence>
<name>A0A518CNL5_9PLAN</name>
<evidence type="ECO:0000259" key="11">
    <source>
        <dbReference type="PROSITE" id="PS51645"/>
    </source>
</evidence>
<dbReference type="PROSITE" id="PS51645">
    <property type="entry name" value="PHR_CRY_ALPHA_BETA"/>
    <property type="match status" value="1"/>
</dbReference>
<dbReference type="InterPro" id="IPR014729">
    <property type="entry name" value="Rossmann-like_a/b/a_fold"/>
</dbReference>
<feature type="binding site" evidence="8">
    <location>
        <begin position="380"/>
        <end position="382"/>
    </location>
    <ligand>
        <name>FAD</name>
        <dbReference type="ChEBI" id="CHEBI:57692"/>
    </ligand>
</feature>
<dbReference type="Pfam" id="PF03441">
    <property type="entry name" value="FAD_binding_7"/>
    <property type="match status" value="1"/>
</dbReference>
<evidence type="ECO:0000313" key="12">
    <source>
        <dbReference type="EMBL" id="QDU80784.1"/>
    </source>
</evidence>
<keyword evidence="12" id="KW-0456">Lyase</keyword>
<evidence type="ECO:0000256" key="9">
    <source>
        <dbReference type="PIRSR" id="PIRSR602081-2"/>
    </source>
</evidence>
<comment type="cofactor">
    <cofactor evidence="1">
        <name>(6R)-5,10-methylene-5,6,7,8-tetrahydrofolate</name>
        <dbReference type="ChEBI" id="CHEBI:15636"/>
    </cofactor>
</comment>
<evidence type="ECO:0000256" key="4">
    <source>
        <dbReference type="ARBA" id="ARBA00022630"/>
    </source>
</evidence>
<evidence type="ECO:0000256" key="3">
    <source>
        <dbReference type="ARBA" id="ARBA00014046"/>
    </source>
</evidence>
<dbReference type="FunFam" id="1.10.579.10:FF:000003">
    <property type="entry name" value="Deoxyribodipyrimidine photo-lyase"/>
    <property type="match status" value="1"/>
</dbReference>
<dbReference type="AlphaFoldDB" id="A0A518CNL5"/>
<feature type="binding site" evidence="8">
    <location>
        <position position="280"/>
    </location>
    <ligand>
        <name>FAD</name>
        <dbReference type="ChEBI" id="CHEBI:57692"/>
    </ligand>
</feature>
<comment type="catalytic activity">
    <reaction evidence="7">
        <text>cyclobutadipyrimidine (in DNA) = 2 pyrimidine residues (in DNA).</text>
        <dbReference type="EC" id="4.1.99.3"/>
    </reaction>
</comment>